<dbReference type="UniPathway" id="UPA00077">
    <property type="reaction ID" value="UER00158"/>
</dbReference>
<dbReference type="Gene3D" id="3.40.430.10">
    <property type="entry name" value="Dihydrofolate Reductase, subunit A"/>
    <property type="match status" value="1"/>
</dbReference>
<dbReference type="OrthoDB" id="9804315at2"/>
<evidence type="ECO:0000256" key="6">
    <source>
        <dbReference type="ARBA" id="ARBA00023002"/>
    </source>
</evidence>
<evidence type="ECO:0000256" key="7">
    <source>
        <dbReference type="ARBA" id="ARBA00025067"/>
    </source>
</evidence>
<comment type="similarity">
    <text evidence="2 8 9">Belongs to the dihydrofolate reductase family.</text>
</comment>
<dbReference type="EC" id="1.5.1.3" evidence="3 8"/>
<dbReference type="GO" id="GO:0070401">
    <property type="term" value="F:NADP+ binding"/>
    <property type="evidence" value="ECO:0007669"/>
    <property type="project" value="UniProtKB-ARBA"/>
</dbReference>
<dbReference type="Pfam" id="PF00186">
    <property type="entry name" value="DHFR_1"/>
    <property type="match status" value="1"/>
</dbReference>
<dbReference type="CDD" id="cd00209">
    <property type="entry name" value="DHFR"/>
    <property type="match status" value="1"/>
</dbReference>
<keyword evidence="12" id="KW-1185">Reference proteome</keyword>
<dbReference type="GO" id="GO:0046452">
    <property type="term" value="P:dihydrofolate metabolic process"/>
    <property type="evidence" value="ECO:0007669"/>
    <property type="project" value="TreeGrafter"/>
</dbReference>
<dbReference type="PRINTS" id="PR00070">
    <property type="entry name" value="DHFR"/>
</dbReference>
<keyword evidence="6 8" id="KW-0560">Oxidoreductase</keyword>
<dbReference type="SUPFAM" id="SSF53597">
    <property type="entry name" value="Dihydrofolate reductase-like"/>
    <property type="match status" value="1"/>
</dbReference>
<dbReference type="PROSITE" id="PS00075">
    <property type="entry name" value="DHFR_1"/>
    <property type="match status" value="1"/>
</dbReference>
<comment type="catalytic activity">
    <reaction evidence="8">
        <text>(6S)-5,6,7,8-tetrahydrofolate + NADP(+) = 7,8-dihydrofolate + NADPH + H(+)</text>
        <dbReference type="Rhea" id="RHEA:15009"/>
        <dbReference type="ChEBI" id="CHEBI:15378"/>
        <dbReference type="ChEBI" id="CHEBI:57451"/>
        <dbReference type="ChEBI" id="CHEBI:57453"/>
        <dbReference type="ChEBI" id="CHEBI:57783"/>
        <dbReference type="ChEBI" id="CHEBI:58349"/>
        <dbReference type="EC" id="1.5.1.3"/>
    </reaction>
</comment>
<dbReference type="InterPro" id="IPR017925">
    <property type="entry name" value="DHFR_CS"/>
</dbReference>
<dbReference type="HOGENOM" id="CLU_043966_5_0_4"/>
<name>F2BFR1_9NEIS</name>
<dbReference type="PIRSF" id="PIRSF000194">
    <property type="entry name" value="DHFR"/>
    <property type="match status" value="1"/>
</dbReference>
<comment type="caution">
    <text evidence="11">The sequence shown here is derived from an EMBL/GenBank/DDBJ whole genome shotgun (WGS) entry which is preliminary data.</text>
</comment>
<sequence length="162" mass="17774">MRQTTLIAARAENGVIGIGNKMPWHLPEDFAFFKAYTLGKPVVMGRKTWESLPKKPLPGRRNIVVTRQADYAADGAQTAPSLAAALALCADADEIVVMGGGEIYREAMPQATDLRITEIALRPEGDAFFPAIDAALWRECSREAHTTADGVRYAFVHYVRRG</sequence>
<dbReference type="PANTHER" id="PTHR48069:SF3">
    <property type="entry name" value="DIHYDROFOLATE REDUCTASE"/>
    <property type="match status" value="1"/>
</dbReference>
<gene>
    <name evidence="11" type="primary">folA</name>
    <name evidence="11" type="ORF">HMPREF9123_2568</name>
</gene>
<dbReference type="EMBL" id="AFAY01000051">
    <property type="protein sequence ID" value="EGF08260.1"/>
    <property type="molecule type" value="Genomic_DNA"/>
</dbReference>
<evidence type="ECO:0000256" key="5">
    <source>
        <dbReference type="ARBA" id="ARBA00022857"/>
    </source>
</evidence>
<protein>
    <recommendedName>
        <fullName evidence="3 8">Dihydrofolate reductase</fullName>
        <ecNumber evidence="3 8">1.5.1.3</ecNumber>
    </recommendedName>
</protein>
<dbReference type="GO" id="GO:0004146">
    <property type="term" value="F:dihydrofolate reductase activity"/>
    <property type="evidence" value="ECO:0007669"/>
    <property type="project" value="UniProtKB-EC"/>
</dbReference>
<dbReference type="GO" id="GO:0006730">
    <property type="term" value="P:one-carbon metabolic process"/>
    <property type="evidence" value="ECO:0007669"/>
    <property type="project" value="UniProtKB-KW"/>
</dbReference>
<evidence type="ECO:0000313" key="12">
    <source>
        <dbReference type="Proteomes" id="UP000004105"/>
    </source>
</evidence>
<proteinExistence type="inferred from homology"/>
<dbReference type="GO" id="GO:0046654">
    <property type="term" value="P:tetrahydrofolate biosynthetic process"/>
    <property type="evidence" value="ECO:0007669"/>
    <property type="project" value="UniProtKB-UniPathway"/>
</dbReference>
<evidence type="ECO:0000313" key="11">
    <source>
        <dbReference type="EMBL" id="EGF08260.1"/>
    </source>
</evidence>
<dbReference type="RefSeq" id="WP_007343573.1">
    <property type="nucleotide sequence ID" value="NZ_GL878494.1"/>
</dbReference>
<evidence type="ECO:0000256" key="8">
    <source>
        <dbReference type="PIRNR" id="PIRNR000194"/>
    </source>
</evidence>
<comment type="pathway">
    <text evidence="1 8">Cofactor biosynthesis; tetrahydrofolate biosynthesis; 5,6,7,8-tetrahydrofolate from 7,8-dihydrofolate: step 1/1.</text>
</comment>
<evidence type="ECO:0000256" key="4">
    <source>
        <dbReference type="ARBA" id="ARBA00022563"/>
    </source>
</evidence>
<organism evidence="11 12">
    <name type="scientific">Neisseria bacilliformis ATCC BAA-1200</name>
    <dbReference type="NCBI Taxonomy" id="888742"/>
    <lineage>
        <taxon>Bacteria</taxon>
        <taxon>Pseudomonadati</taxon>
        <taxon>Pseudomonadota</taxon>
        <taxon>Betaproteobacteria</taxon>
        <taxon>Neisseriales</taxon>
        <taxon>Neisseriaceae</taxon>
        <taxon>Neisseria</taxon>
    </lineage>
</organism>
<dbReference type="PROSITE" id="PS51330">
    <property type="entry name" value="DHFR_2"/>
    <property type="match status" value="1"/>
</dbReference>
<dbReference type="InterPro" id="IPR024072">
    <property type="entry name" value="DHFR-like_dom_sf"/>
</dbReference>
<keyword evidence="4 8" id="KW-0554">One-carbon metabolism</keyword>
<dbReference type="PANTHER" id="PTHR48069">
    <property type="entry name" value="DIHYDROFOLATE REDUCTASE"/>
    <property type="match status" value="1"/>
</dbReference>
<dbReference type="GO" id="GO:0005829">
    <property type="term" value="C:cytosol"/>
    <property type="evidence" value="ECO:0007669"/>
    <property type="project" value="TreeGrafter"/>
</dbReference>
<dbReference type="FunFam" id="3.40.430.10:FF:000001">
    <property type="entry name" value="Dihydrofolate reductase"/>
    <property type="match status" value="1"/>
</dbReference>
<reference evidence="11 12" key="1">
    <citation type="submission" date="2011-02" db="EMBL/GenBank/DDBJ databases">
        <authorList>
            <person name="Muzny D."/>
            <person name="Qin X."/>
            <person name="Deng J."/>
            <person name="Jiang H."/>
            <person name="Liu Y."/>
            <person name="Qu J."/>
            <person name="Song X.-Z."/>
            <person name="Zhang L."/>
            <person name="Thornton R."/>
            <person name="Coyle M."/>
            <person name="Francisco L."/>
            <person name="Jackson L."/>
            <person name="Javaid M."/>
            <person name="Korchina V."/>
            <person name="Kovar C."/>
            <person name="Mata R."/>
            <person name="Mathew T."/>
            <person name="Ngo R."/>
            <person name="Nguyen L."/>
            <person name="Nguyen N."/>
            <person name="Okwuonu G."/>
            <person name="Ongeri F."/>
            <person name="Pham C."/>
            <person name="Simmons D."/>
            <person name="Wilczek-Boney K."/>
            <person name="Hale W."/>
            <person name="Jakkamsetti A."/>
            <person name="Pham P."/>
            <person name="Ruth R."/>
            <person name="San Lucas F."/>
            <person name="Warren J."/>
            <person name="Zhang J."/>
            <person name="Zhao Z."/>
            <person name="Zhou C."/>
            <person name="Zhu D."/>
            <person name="Lee S."/>
            <person name="Bess C."/>
            <person name="Blankenburg K."/>
            <person name="Forbes L."/>
            <person name="Fu Q."/>
            <person name="Gubbala S."/>
            <person name="Hirani K."/>
            <person name="Jayaseelan J.C."/>
            <person name="Lara F."/>
            <person name="Munidasa M."/>
            <person name="Palculict T."/>
            <person name="Patil S."/>
            <person name="Pu L.-L."/>
            <person name="Saada N."/>
            <person name="Tang L."/>
            <person name="Weissenberger G."/>
            <person name="Zhu Y."/>
            <person name="Hemphill L."/>
            <person name="Shang Y."/>
            <person name="Youmans B."/>
            <person name="Ayvaz T."/>
            <person name="Ross M."/>
            <person name="Santibanez J."/>
            <person name="Aqrawi P."/>
            <person name="Gross S."/>
            <person name="Joshi V."/>
            <person name="Fowler G."/>
            <person name="Nazareth L."/>
            <person name="Reid J."/>
            <person name="Worley K."/>
            <person name="Petrosino J."/>
            <person name="Highlander S."/>
            <person name="Gibbs R."/>
        </authorList>
    </citation>
    <scope>NUCLEOTIDE SEQUENCE [LARGE SCALE GENOMIC DNA]</scope>
    <source>
        <strain evidence="11 12">ATCC BAA-1200</strain>
    </source>
</reference>
<feature type="domain" description="DHFR" evidence="10">
    <location>
        <begin position="3"/>
        <end position="160"/>
    </location>
</feature>
<dbReference type="GO" id="GO:0046655">
    <property type="term" value="P:folic acid metabolic process"/>
    <property type="evidence" value="ECO:0007669"/>
    <property type="project" value="TreeGrafter"/>
</dbReference>
<comment type="function">
    <text evidence="7 8">Key enzyme in folate metabolism. Catalyzes an essential reaction for de novo glycine and purine synthesis, and for DNA precursor synthesis.</text>
</comment>
<dbReference type="STRING" id="267212.GCA_001063965_01896"/>
<dbReference type="Proteomes" id="UP000004105">
    <property type="component" value="Unassembled WGS sequence"/>
</dbReference>
<dbReference type="InterPro" id="IPR012259">
    <property type="entry name" value="DHFR"/>
</dbReference>
<evidence type="ECO:0000256" key="3">
    <source>
        <dbReference type="ARBA" id="ARBA00012856"/>
    </source>
</evidence>
<evidence type="ECO:0000256" key="2">
    <source>
        <dbReference type="ARBA" id="ARBA00009539"/>
    </source>
</evidence>
<evidence type="ECO:0000256" key="1">
    <source>
        <dbReference type="ARBA" id="ARBA00004903"/>
    </source>
</evidence>
<accession>F2BFR1</accession>
<evidence type="ECO:0000256" key="9">
    <source>
        <dbReference type="RuleBase" id="RU004474"/>
    </source>
</evidence>
<evidence type="ECO:0000259" key="10">
    <source>
        <dbReference type="PROSITE" id="PS51330"/>
    </source>
</evidence>
<dbReference type="InterPro" id="IPR001796">
    <property type="entry name" value="DHFR_dom"/>
</dbReference>
<dbReference type="AlphaFoldDB" id="F2BFR1"/>
<keyword evidence="5 8" id="KW-0521">NADP</keyword>